<keyword evidence="3" id="KW-1185">Reference proteome</keyword>
<reference evidence="2 3" key="1">
    <citation type="submission" date="2019-03" db="EMBL/GenBank/DDBJ databases">
        <title>Genomic Encyclopedia of Type Strains, Phase IV (KMG-IV): sequencing the most valuable type-strain genomes for metagenomic binning, comparative biology and taxonomic classification.</title>
        <authorList>
            <person name="Goeker M."/>
        </authorList>
    </citation>
    <scope>NUCLEOTIDE SEQUENCE [LARGE SCALE GENOMIC DNA]</scope>
    <source>
        <strain evidence="2 3">DSM 100309</strain>
    </source>
</reference>
<dbReference type="AlphaFoldDB" id="A0A4R3YHA3"/>
<gene>
    <name evidence="2" type="ORF">EDC63_101324</name>
</gene>
<dbReference type="Proteomes" id="UP000295367">
    <property type="component" value="Unassembled WGS sequence"/>
</dbReference>
<evidence type="ECO:0000313" key="3">
    <source>
        <dbReference type="Proteomes" id="UP000295367"/>
    </source>
</evidence>
<evidence type="ECO:0000313" key="2">
    <source>
        <dbReference type="EMBL" id="TCV90354.1"/>
    </source>
</evidence>
<dbReference type="EMBL" id="SMCO01000001">
    <property type="protein sequence ID" value="TCV90354.1"/>
    <property type="molecule type" value="Genomic_DNA"/>
</dbReference>
<comment type="caution">
    <text evidence="2">The sequence shown here is derived from an EMBL/GenBank/DDBJ whole genome shotgun (WGS) entry which is preliminary data.</text>
</comment>
<keyword evidence="1" id="KW-0812">Transmembrane</keyword>
<feature type="transmembrane region" description="Helical" evidence="1">
    <location>
        <begin position="12"/>
        <end position="33"/>
    </location>
</feature>
<proteinExistence type="predicted"/>
<evidence type="ECO:0000256" key="1">
    <source>
        <dbReference type="SAM" id="Phobius"/>
    </source>
</evidence>
<sequence>MKFHYLKLSPVVFILNLFKAGLGFFFYSLAIPYDG</sequence>
<accession>A0A4R3YHA3</accession>
<organism evidence="2 3">
    <name type="scientific">Sulfurirhabdus autotrophica</name>
    <dbReference type="NCBI Taxonomy" id="1706046"/>
    <lineage>
        <taxon>Bacteria</taxon>
        <taxon>Pseudomonadati</taxon>
        <taxon>Pseudomonadota</taxon>
        <taxon>Betaproteobacteria</taxon>
        <taxon>Nitrosomonadales</taxon>
        <taxon>Sulfuricellaceae</taxon>
        <taxon>Sulfurirhabdus</taxon>
    </lineage>
</organism>
<protein>
    <submittedName>
        <fullName evidence="2">Uncharacterized protein</fullName>
    </submittedName>
</protein>
<keyword evidence="1" id="KW-0472">Membrane</keyword>
<name>A0A4R3YHA3_9PROT</name>
<keyword evidence="1" id="KW-1133">Transmembrane helix</keyword>